<keyword evidence="5" id="KW-1185">Reference proteome</keyword>
<evidence type="ECO:0000313" key="4">
    <source>
        <dbReference type="EMBL" id="KAL2800622.1"/>
    </source>
</evidence>
<keyword evidence="1" id="KW-0677">Repeat</keyword>
<dbReference type="Proteomes" id="UP001610563">
    <property type="component" value="Unassembled WGS sequence"/>
</dbReference>
<reference evidence="4 5" key="1">
    <citation type="submission" date="2024-07" db="EMBL/GenBank/DDBJ databases">
        <title>Section-level genome sequencing and comparative genomics of Aspergillus sections Usti and Cavernicolus.</title>
        <authorList>
            <consortium name="Lawrence Berkeley National Laboratory"/>
            <person name="Nybo J.L."/>
            <person name="Vesth T.C."/>
            <person name="Theobald S."/>
            <person name="Frisvad J.C."/>
            <person name="Larsen T.O."/>
            <person name="Kjaerboelling I."/>
            <person name="Rothschild-Mancinelli K."/>
            <person name="Lyhne E.K."/>
            <person name="Kogle M.E."/>
            <person name="Barry K."/>
            <person name="Clum A."/>
            <person name="Na H."/>
            <person name="Ledsgaard L."/>
            <person name="Lin J."/>
            <person name="Lipzen A."/>
            <person name="Kuo A."/>
            <person name="Riley R."/>
            <person name="Mondo S."/>
            <person name="Labutti K."/>
            <person name="Haridas S."/>
            <person name="Pangalinan J."/>
            <person name="Salamov A.A."/>
            <person name="Simmons B.A."/>
            <person name="Magnuson J.K."/>
            <person name="Chen J."/>
            <person name="Drula E."/>
            <person name="Henrissat B."/>
            <person name="Wiebenga A."/>
            <person name="Lubbers R.J."/>
            <person name="Gomes A.C."/>
            <person name="Makela M.R."/>
            <person name="Stajich J."/>
            <person name="Grigoriev I.V."/>
            <person name="Mortensen U.H."/>
            <person name="De Vries R.P."/>
            <person name="Baker S.E."/>
            <person name="Andersen M.R."/>
        </authorList>
    </citation>
    <scope>NUCLEOTIDE SEQUENCE [LARGE SCALE GENOMIC DNA]</scope>
    <source>
        <strain evidence="4 5">CBS 209.92</strain>
    </source>
</reference>
<protein>
    <submittedName>
        <fullName evidence="4">Ankyrin repeat-containing domain protein</fullName>
    </submittedName>
</protein>
<dbReference type="InterPro" id="IPR002110">
    <property type="entry name" value="Ankyrin_rpt"/>
</dbReference>
<dbReference type="Gene3D" id="1.25.40.20">
    <property type="entry name" value="Ankyrin repeat-containing domain"/>
    <property type="match status" value="1"/>
</dbReference>
<dbReference type="Pfam" id="PF00023">
    <property type="entry name" value="Ank"/>
    <property type="match status" value="1"/>
</dbReference>
<dbReference type="Pfam" id="PF12796">
    <property type="entry name" value="Ank_2"/>
    <property type="match status" value="1"/>
</dbReference>
<dbReference type="SMART" id="SM00248">
    <property type="entry name" value="ANK"/>
    <property type="match status" value="5"/>
</dbReference>
<dbReference type="PROSITE" id="PS50297">
    <property type="entry name" value="ANK_REP_REGION"/>
    <property type="match status" value="2"/>
</dbReference>
<evidence type="ECO:0000313" key="5">
    <source>
        <dbReference type="Proteomes" id="UP001610563"/>
    </source>
</evidence>
<gene>
    <name evidence="4" type="ORF">BJX66DRAFT_332181</name>
</gene>
<sequence length="493" mass="53887">MAIARARLRAQRMRSGTNLLEKVNDIQGHELDYLAMDFENVNSVSIGPAWPNEQGSPGIQDMRARMRLARLTSLKHGSGWTDLNVRVIALQLQAAIEGAMEVLALDWEDGQPERAAYFWTLSLVRQHHMDGHAAELEAAIGMWTWSMMKKASIYARGTVYPAQRFRGIAMRPVTARAFYDSWIPRTVEPGNNSLPFPMITAPLHFGMHAIYALYVGGLEARNTLWFPTDHPIPVLCAQDIFAAFVSAALSRVRRLGGVSEIRWRAGHPQPLVFENERLEEIAARFERSGLGSRSDAYLCLVPLLEQPPKMPSLDTLRDGLRTADRQQGLYWAAALGYGSTVSSLIQNGAVVDPPNGNELTALQLAAGNGHTATIEVLLKEMAAIDRLSVDGKTALHFAAQHGWPETVVYLLNKGADQALKDGGGLTALHLASSGGHLNVVEVLLGAGVEIEQEDAQGGRALTWAISGKSEKVVGFLLTKGASVNFSIRHRPVI</sequence>
<feature type="repeat" description="ANK" evidence="3">
    <location>
        <begin position="390"/>
        <end position="422"/>
    </location>
</feature>
<proteinExistence type="predicted"/>
<name>A0ABR4GNN6_9EURO</name>
<dbReference type="InterPro" id="IPR036770">
    <property type="entry name" value="Ankyrin_rpt-contain_sf"/>
</dbReference>
<feature type="repeat" description="ANK" evidence="3">
    <location>
        <begin position="423"/>
        <end position="455"/>
    </location>
</feature>
<dbReference type="PANTHER" id="PTHR24198:SF165">
    <property type="entry name" value="ANKYRIN REPEAT-CONTAINING PROTEIN-RELATED"/>
    <property type="match status" value="1"/>
</dbReference>
<dbReference type="PROSITE" id="PS50088">
    <property type="entry name" value="ANK_REPEAT"/>
    <property type="match status" value="2"/>
</dbReference>
<evidence type="ECO:0000256" key="1">
    <source>
        <dbReference type="ARBA" id="ARBA00022737"/>
    </source>
</evidence>
<keyword evidence="2 3" id="KW-0040">ANK repeat</keyword>
<dbReference type="PANTHER" id="PTHR24198">
    <property type="entry name" value="ANKYRIN REPEAT AND PROTEIN KINASE DOMAIN-CONTAINING PROTEIN"/>
    <property type="match status" value="1"/>
</dbReference>
<dbReference type="EMBL" id="JBFTWV010000003">
    <property type="protein sequence ID" value="KAL2800622.1"/>
    <property type="molecule type" value="Genomic_DNA"/>
</dbReference>
<evidence type="ECO:0000256" key="2">
    <source>
        <dbReference type="ARBA" id="ARBA00023043"/>
    </source>
</evidence>
<comment type="caution">
    <text evidence="4">The sequence shown here is derived from an EMBL/GenBank/DDBJ whole genome shotgun (WGS) entry which is preliminary data.</text>
</comment>
<dbReference type="SUPFAM" id="SSF48403">
    <property type="entry name" value="Ankyrin repeat"/>
    <property type="match status" value="1"/>
</dbReference>
<dbReference type="PRINTS" id="PR01415">
    <property type="entry name" value="ANKYRIN"/>
</dbReference>
<organism evidence="4 5">
    <name type="scientific">Aspergillus keveii</name>
    <dbReference type="NCBI Taxonomy" id="714993"/>
    <lineage>
        <taxon>Eukaryota</taxon>
        <taxon>Fungi</taxon>
        <taxon>Dikarya</taxon>
        <taxon>Ascomycota</taxon>
        <taxon>Pezizomycotina</taxon>
        <taxon>Eurotiomycetes</taxon>
        <taxon>Eurotiomycetidae</taxon>
        <taxon>Eurotiales</taxon>
        <taxon>Aspergillaceae</taxon>
        <taxon>Aspergillus</taxon>
        <taxon>Aspergillus subgen. Nidulantes</taxon>
    </lineage>
</organism>
<evidence type="ECO:0000256" key="3">
    <source>
        <dbReference type="PROSITE-ProRule" id="PRU00023"/>
    </source>
</evidence>
<accession>A0ABR4GNN6</accession>